<evidence type="ECO:0000313" key="7">
    <source>
        <dbReference type="EMBL" id="QGU89511.1"/>
    </source>
</evidence>
<dbReference type="Proteomes" id="UP000424752">
    <property type="component" value="Chromosome"/>
</dbReference>
<evidence type="ECO:0000313" key="6">
    <source>
        <dbReference type="EMBL" id="MTD28830.1"/>
    </source>
</evidence>
<name>A0A6I6ERV0_9GAMM</name>
<dbReference type="InterPro" id="IPR050263">
    <property type="entry name" value="Bact_Fimbrial_Adh_Pro"/>
</dbReference>
<reference evidence="7 8" key="2">
    <citation type="submission" date="2019-12" db="EMBL/GenBank/DDBJ databases">
        <title>Erwinia sp. nov., isolated from droppings of birds in the Qinghai-Tiebt plateau of China.</title>
        <authorList>
            <person name="Ge Y."/>
        </authorList>
    </citation>
    <scope>NUCLEOTIDE SEQUENCE [LARGE SCALE GENOMIC DNA]</scope>
    <source>
        <strain evidence="7 8">J780</strain>
    </source>
</reference>
<dbReference type="GO" id="GO:0043709">
    <property type="term" value="P:cell adhesion involved in single-species biofilm formation"/>
    <property type="evidence" value="ECO:0007669"/>
    <property type="project" value="TreeGrafter"/>
</dbReference>
<gene>
    <name evidence="6" type="ORF">GK011_18025</name>
    <name evidence="7" type="ORF">GN242_20920</name>
</gene>
<dbReference type="KEGG" id="erwi:GN242_20920"/>
<keyword evidence="3" id="KW-0281">Fimbrium</keyword>
<feature type="transmembrane region" description="Helical" evidence="4">
    <location>
        <begin position="20"/>
        <end position="39"/>
    </location>
</feature>
<evidence type="ECO:0000259" key="5">
    <source>
        <dbReference type="Pfam" id="PF00419"/>
    </source>
</evidence>
<organism evidence="7 8">
    <name type="scientific">Erwinia sorbitola</name>
    <dbReference type="NCBI Taxonomy" id="2681984"/>
    <lineage>
        <taxon>Bacteria</taxon>
        <taxon>Pseudomonadati</taxon>
        <taxon>Pseudomonadota</taxon>
        <taxon>Gammaproteobacteria</taxon>
        <taxon>Enterobacterales</taxon>
        <taxon>Erwiniaceae</taxon>
        <taxon>Erwinia</taxon>
    </lineage>
</organism>
<feature type="domain" description="Fimbrial-type adhesion" evidence="5">
    <location>
        <begin position="220"/>
        <end position="364"/>
    </location>
</feature>
<evidence type="ECO:0000313" key="8">
    <source>
        <dbReference type="Proteomes" id="UP000424752"/>
    </source>
</evidence>
<dbReference type="SUPFAM" id="SSF49401">
    <property type="entry name" value="Bacterial adhesins"/>
    <property type="match status" value="1"/>
</dbReference>
<dbReference type="InterPro" id="IPR000259">
    <property type="entry name" value="Adhesion_dom_fimbrial"/>
</dbReference>
<dbReference type="PANTHER" id="PTHR33420:SF31">
    <property type="entry name" value="TYPE 1 FIMBRIN D-MANNOSE SPECIFIC ADHESIN"/>
    <property type="match status" value="1"/>
</dbReference>
<dbReference type="Proteomes" id="UP000480164">
    <property type="component" value="Unassembled WGS sequence"/>
</dbReference>
<keyword evidence="4" id="KW-0812">Transmembrane</keyword>
<evidence type="ECO:0000256" key="2">
    <source>
        <dbReference type="ARBA" id="ARBA00022729"/>
    </source>
</evidence>
<accession>A0A6L6GSK1</accession>
<keyword evidence="4" id="KW-0472">Membrane</keyword>
<evidence type="ECO:0000256" key="4">
    <source>
        <dbReference type="SAM" id="Phobius"/>
    </source>
</evidence>
<dbReference type="InterPro" id="IPR036937">
    <property type="entry name" value="Adhesion_dom_fimbrial_sf"/>
</dbReference>
<keyword evidence="9" id="KW-1185">Reference proteome</keyword>
<dbReference type="GO" id="GO:0009289">
    <property type="term" value="C:pilus"/>
    <property type="evidence" value="ECO:0007669"/>
    <property type="project" value="UniProtKB-SubCell"/>
</dbReference>
<dbReference type="EMBL" id="CP046509">
    <property type="protein sequence ID" value="QGU89511.1"/>
    <property type="molecule type" value="Genomic_DNA"/>
</dbReference>
<comment type="subcellular location">
    <subcellularLocation>
        <location evidence="1">Fimbrium</location>
    </subcellularLocation>
</comment>
<protein>
    <submittedName>
        <fullName evidence="7">Fimbrial protein</fullName>
    </submittedName>
</protein>
<dbReference type="Gene3D" id="2.60.40.1090">
    <property type="entry name" value="Fimbrial-type adhesion domain"/>
    <property type="match status" value="1"/>
</dbReference>
<dbReference type="PANTHER" id="PTHR33420">
    <property type="entry name" value="FIMBRIAL SUBUNIT ELFA-RELATED"/>
    <property type="match status" value="1"/>
</dbReference>
<reference evidence="6 9" key="1">
    <citation type="submission" date="2019-11" db="EMBL/GenBank/DDBJ databases">
        <title>Erwinia sp. nov., isolated from feces of birds in Tibet plateau of China.</title>
        <authorList>
            <person name="Ge Y."/>
        </authorList>
    </citation>
    <scope>NUCLEOTIDE SEQUENCE [LARGE SCALE GENOMIC DNA]</scope>
    <source>
        <strain evidence="6 9">J316</strain>
    </source>
</reference>
<dbReference type="EMBL" id="WLZX01000010">
    <property type="protein sequence ID" value="MTD28830.1"/>
    <property type="molecule type" value="Genomic_DNA"/>
</dbReference>
<evidence type="ECO:0000256" key="1">
    <source>
        <dbReference type="ARBA" id="ARBA00004561"/>
    </source>
</evidence>
<evidence type="ECO:0000256" key="3">
    <source>
        <dbReference type="ARBA" id="ARBA00023263"/>
    </source>
</evidence>
<proteinExistence type="predicted"/>
<keyword evidence="2" id="KW-0732">Signal</keyword>
<dbReference type="InterPro" id="IPR008966">
    <property type="entry name" value="Adhesion_dom_sf"/>
</dbReference>
<accession>A0A6I6ERV0</accession>
<dbReference type="AlphaFoldDB" id="A0A6I6ERV0"/>
<evidence type="ECO:0000313" key="9">
    <source>
        <dbReference type="Proteomes" id="UP000480164"/>
    </source>
</evidence>
<dbReference type="Pfam" id="PF00419">
    <property type="entry name" value="Fimbrial"/>
    <property type="match status" value="1"/>
</dbReference>
<sequence length="365" mass="39784">MEHHQMKMVMSVLKGIFKKIILNIIIVLAASFSFSHFSWSYGEGEMIPVGGPNIFNFNLSNTGAINNNIGTQVVHSWDLGESYSVNIFCRKYMSMRAIFYTAKTKMRPSSSNLGYLYFNDYFDVKVEVYISGGVKDYITVPFYDFSNKNSKLDCSPPYTQHNNSVGSGSKGRLTFLTTKPVINGVALSAVEVLELFGNLGSGPALHSQAVAKVVVKSGIISVPDKCVINKGTPITIEFGPVGSSSEKLNGQNYKQPLEIDVQCTGGSFSKGALNIKLALQTAGAGITNFNPDFFGTTGKADRKDLGIVIRNKNNQIVKPNTFYPIDVFSKNQGRWDLTAAPVANQGRDIPEGEFSSSATVVAEFN</sequence>
<keyword evidence="4" id="KW-1133">Transmembrane helix</keyword>